<evidence type="ECO:0000313" key="1">
    <source>
        <dbReference type="EMBL" id="KAL2529945.1"/>
    </source>
</evidence>
<evidence type="ECO:0000313" key="2">
    <source>
        <dbReference type="Proteomes" id="UP001604277"/>
    </source>
</evidence>
<dbReference type="AlphaFoldDB" id="A0ABD1UY22"/>
<organism evidence="1 2">
    <name type="scientific">Forsythia ovata</name>
    <dbReference type="NCBI Taxonomy" id="205694"/>
    <lineage>
        <taxon>Eukaryota</taxon>
        <taxon>Viridiplantae</taxon>
        <taxon>Streptophyta</taxon>
        <taxon>Embryophyta</taxon>
        <taxon>Tracheophyta</taxon>
        <taxon>Spermatophyta</taxon>
        <taxon>Magnoliopsida</taxon>
        <taxon>eudicotyledons</taxon>
        <taxon>Gunneridae</taxon>
        <taxon>Pentapetalae</taxon>
        <taxon>asterids</taxon>
        <taxon>lamiids</taxon>
        <taxon>Lamiales</taxon>
        <taxon>Oleaceae</taxon>
        <taxon>Forsythieae</taxon>
        <taxon>Forsythia</taxon>
    </lineage>
</organism>
<proteinExistence type="predicted"/>
<protein>
    <submittedName>
        <fullName evidence="1">Uncharacterized protein</fullName>
    </submittedName>
</protein>
<gene>
    <name evidence="1" type="ORF">Fot_22546</name>
</gene>
<accession>A0ABD1UY22</accession>
<dbReference type="EMBL" id="JBFOLJ010000006">
    <property type="protein sequence ID" value="KAL2529945.1"/>
    <property type="molecule type" value="Genomic_DNA"/>
</dbReference>
<keyword evidence="2" id="KW-1185">Reference proteome</keyword>
<dbReference type="Proteomes" id="UP001604277">
    <property type="component" value="Unassembled WGS sequence"/>
</dbReference>
<reference evidence="2" key="1">
    <citation type="submission" date="2024-07" db="EMBL/GenBank/DDBJ databases">
        <title>Two chromosome-level genome assemblies of Korean endemic species Abeliophyllum distichum and Forsythia ovata (Oleaceae).</title>
        <authorList>
            <person name="Jang H."/>
        </authorList>
    </citation>
    <scope>NUCLEOTIDE SEQUENCE [LARGE SCALE GENOMIC DNA]</scope>
</reference>
<name>A0ABD1UY22_9LAMI</name>
<comment type="caution">
    <text evidence="1">The sequence shown here is derived from an EMBL/GenBank/DDBJ whole genome shotgun (WGS) entry which is preliminary data.</text>
</comment>
<sequence>MGQNSVATSSPFHPVRPFSSFALISATIISRPKIQSPAYRSVTSGTALRKPAVSHFVPPAAKNGRPILFRRLPFASAPPVAIRERPISSAGCRSHQLRRHLHSRPTLFSSAGPFCSAS</sequence>